<name>A0AAV7BQ70_ENGPU</name>
<reference evidence="3" key="1">
    <citation type="thesis" date="2020" institute="ProQuest LLC" country="789 East Eisenhower Parkway, Ann Arbor, MI, USA">
        <title>Comparative Genomics and Chromosome Evolution.</title>
        <authorList>
            <person name="Mudd A.B."/>
        </authorList>
    </citation>
    <scope>NUCLEOTIDE SEQUENCE</scope>
    <source>
        <strain evidence="3">237g6f4</strain>
        <tissue evidence="3">Blood</tissue>
    </source>
</reference>
<keyword evidence="1" id="KW-1015">Disulfide bond</keyword>
<accession>A0AAV7BQ70</accession>
<feature type="domain" description="C-type lectin" evidence="2">
    <location>
        <begin position="28"/>
        <end position="141"/>
    </location>
</feature>
<evidence type="ECO:0000256" key="1">
    <source>
        <dbReference type="ARBA" id="ARBA00023157"/>
    </source>
</evidence>
<dbReference type="InterPro" id="IPR001304">
    <property type="entry name" value="C-type_lectin-like"/>
</dbReference>
<dbReference type="PANTHER" id="PTHR22803">
    <property type="entry name" value="MANNOSE, PHOSPHOLIPASE, LECTIN RECEPTOR RELATED"/>
    <property type="match status" value="1"/>
</dbReference>
<evidence type="ECO:0000259" key="2">
    <source>
        <dbReference type="PROSITE" id="PS50041"/>
    </source>
</evidence>
<dbReference type="Proteomes" id="UP000824782">
    <property type="component" value="Unassembled WGS sequence"/>
</dbReference>
<protein>
    <recommendedName>
        <fullName evidence="2">C-type lectin domain-containing protein</fullName>
    </recommendedName>
</protein>
<gene>
    <name evidence="3" type="ORF">GDO81_009160</name>
</gene>
<dbReference type="SMART" id="SM00034">
    <property type="entry name" value="CLECT"/>
    <property type="match status" value="1"/>
</dbReference>
<dbReference type="InterPro" id="IPR050111">
    <property type="entry name" value="C-type_lectin/snaclec_domain"/>
</dbReference>
<sequence length="146" mass="16980">MVAHTRFKGVEGRGKRICTPCPVGWKMVGSSCYFVSNEDVSWDLARDECYKMNSILVMVKDKTESDNLKTLFTKNKRYWIGLRRDPSEIHIWKWLDGTQMTFSNWAVNEPNNDSGREHCGETISGPWNDRNCGDKLFYICRKIKTC</sequence>
<evidence type="ECO:0000313" key="3">
    <source>
        <dbReference type="EMBL" id="KAG8574388.1"/>
    </source>
</evidence>
<proteinExistence type="predicted"/>
<keyword evidence="4" id="KW-1185">Reference proteome</keyword>
<organism evidence="3 4">
    <name type="scientific">Engystomops pustulosus</name>
    <name type="common">Tungara frog</name>
    <name type="synonym">Physalaemus pustulosus</name>
    <dbReference type="NCBI Taxonomy" id="76066"/>
    <lineage>
        <taxon>Eukaryota</taxon>
        <taxon>Metazoa</taxon>
        <taxon>Chordata</taxon>
        <taxon>Craniata</taxon>
        <taxon>Vertebrata</taxon>
        <taxon>Euteleostomi</taxon>
        <taxon>Amphibia</taxon>
        <taxon>Batrachia</taxon>
        <taxon>Anura</taxon>
        <taxon>Neobatrachia</taxon>
        <taxon>Hyloidea</taxon>
        <taxon>Leptodactylidae</taxon>
        <taxon>Leiuperinae</taxon>
        <taxon>Engystomops</taxon>
    </lineage>
</organism>
<evidence type="ECO:0000313" key="4">
    <source>
        <dbReference type="Proteomes" id="UP000824782"/>
    </source>
</evidence>
<dbReference type="Pfam" id="PF00059">
    <property type="entry name" value="Lectin_C"/>
    <property type="match status" value="1"/>
</dbReference>
<comment type="caution">
    <text evidence="3">The sequence shown here is derived from an EMBL/GenBank/DDBJ whole genome shotgun (WGS) entry which is preliminary data.</text>
</comment>
<dbReference type="Gene3D" id="3.10.100.10">
    <property type="entry name" value="Mannose-Binding Protein A, subunit A"/>
    <property type="match status" value="1"/>
</dbReference>
<dbReference type="SUPFAM" id="SSF56436">
    <property type="entry name" value="C-type lectin-like"/>
    <property type="match status" value="1"/>
</dbReference>
<dbReference type="PROSITE" id="PS50041">
    <property type="entry name" value="C_TYPE_LECTIN_2"/>
    <property type="match status" value="1"/>
</dbReference>
<dbReference type="InterPro" id="IPR018378">
    <property type="entry name" value="C-type_lectin_CS"/>
</dbReference>
<dbReference type="InterPro" id="IPR016187">
    <property type="entry name" value="CTDL_fold"/>
</dbReference>
<dbReference type="EMBL" id="WNYA01000004">
    <property type="protein sequence ID" value="KAG8574388.1"/>
    <property type="molecule type" value="Genomic_DNA"/>
</dbReference>
<dbReference type="AlphaFoldDB" id="A0AAV7BQ70"/>
<dbReference type="InterPro" id="IPR016186">
    <property type="entry name" value="C-type_lectin-like/link_sf"/>
</dbReference>
<dbReference type="PROSITE" id="PS00615">
    <property type="entry name" value="C_TYPE_LECTIN_1"/>
    <property type="match status" value="1"/>
</dbReference>
<dbReference type="PRINTS" id="PR01504">
    <property type="entry name" value="PNCREATITSAP"/>
</dbReference>